<protein>
    <submittedName>
        <fullName evidence="2">Uncharacterized protein</fullName>
    </submittedName>
</protein>
<name>A0A0K1QBC9_9BACT</name>
<feature type="transmembrane region" description="Helical" evidence="1">
    <location>
        <begin position="56"/>
        <end position="76"/>
    </location>
</feature>
<organism evidence="2 3">
    <name type="scientific">Labilithrix luteola</name>
    <dbReference type="NCBI Taxonomy" id="1391654"/>
    <lineage>
        <taxon>Bacteria</taxon>
        <taxon>Pseudomonadati</taxon>
        <taxon>Myxococcota</taxon>
        <taxon>Polyangia</taxon>
        <taxon>Polyangiales</taxon>
        <taxon>Labilitrichaceae</taxon>
        <taxon>Labilithrix</taxon>
    </lineage>
</organism>
<sequence>MLSGALVFAVVVDHALLRARGDEAIWLYASCFGTAVLVAVLGYIQRFAVDGRLDRSLASLSAVIVACAATAALAAVGRVNVVTRYTLGVLAADLVVLLAVAVVHKRSQPTLPEVTCRR</sequence>
<feature type="transmembrane region" description="Helical" evidence="1">
    <location>
        <begin position="82"/>
        <end position="103"/>
    </location>
</feature>
<keyword evidence="1" id="KW-1133">Transmembrane helix</keyword>
<dbReference type="STRING" id="1391654.AKJ09_09759"/>
<keyword evidence="3" id="KW-1185">Reference proteome</keyword>
<evidence type="ECO:0000256" key="1">
    <source>
        <dbReference type="SAM" id="Phobius"/>
    </source>
</evidence>
<evidence type="ECO:0000313" key="3">
    <source>
        <dbReference type="Proteomes" id="UP000064967"/>
    </source>
</evidence>
<keyword evidence="1" id="KW-0812">Transmembrane</keyword>
<proteinExistence type="predicted"/>
<feature type="transmembrane region" description="Helical" evidence="1">
    <location>
        <begin position="25"/>
        <end position="44"/>
    </location>
</feature>
<dbReference type="Proteomes" id="UP000064967">
    <property type="component" value="Chromosome"/>
</dbReference>
<gene>
    <name evidence="2" type="ORF">AKJ09_09759</name>
</gene>
<dbReference type="AlphaFoldDB" id="A0A0K1QBC9"/>
<reference evidence="2 3" key="1">
    <citation type="submission" date="2015-08" db="EMBL/GenBank/DDBJ databases">
        <authorList>
            <person name="Babu N.S."/>
            <person name="Beckwith C.J."/>
            <person name="Beseler K.G."/>
            <person name="Brison A."/>
            <person name="Carone J.V."/>
            <person name="Caskin T.P."/>
            <person name="Diamond M."/>
            <person name="Durham M.E."/>
            <person name="Foxe J.M."/>
            <person name="Go M."/>
            <person name="Henderson B.A."/>
            <person name="Jones I.B."/>
            <person name="McGettigan J.A."/>
            <person name="Micheletti S.J."/>
            <person name="Nasrallah M.E."/>
            <person name="Ortiz D."/>
            <person name="Piller C.R."/>
            <person name="Privatt S.R."/>
            <person name="Schneider S.L."/>
            <person name="Sharp S."/>
            <person name="Smith T.C."/>
            <person name="Stanton J.D."/>
            <person name="Ullery H.E."/>
            <person name="Wilson R.J."/>
            <person name="Serrano M.G."/>
            <person name="Buck G."/>
            <person name="Lee V."/>
            <person name="Wang Y."/>
            <person name="Carvalho R."/>
            <person name="Voegtly L."/>
            <person name="Shi R."/>
            <person name="Duckworth R."/>
            <person name="Johnson A."/>
            <person name="Loviza R."/>
            <person name="Walstead R."/>
            <person name="Shah Z."/>
            <person name="Kiflezghi M."/>
            <person name="Wade K."/>
            <person name="Ball S.L."/>
            <person name="Bradley K.W."/>
            <person name="Asai D.J."/>
            <person name="Bowman C.A."/>
            <person name="Russell D.A."/>
            <person name="Pope W.H."/>
            <person name="Jacobs-Sera D."/>
            <person name="Hendrix R.W."/>
            <person name="Hatfull G.F."/>
        </authorList>
    </citation>
    <scope>NUCLEOTIDE SEQUENCE [LARGE SCALE GENOMIC DNA]</scope>
    <source>
        <strain evidence="2 3">DSM 27648</strain>
    </source>
</reference>
<evidence type="ECO:0000313" key="2">
    <source>
        <dbReference type="EMBL" id="AKV03096.1"/>
    </source>
</evidence>
<dbReference type="EMBL" id="CP012333">
    <property type="protein sequence ID" value="AKV03096.1"/>
    <property type="molecule type" value="Genomic_DNA"/>
</dbReference>
<dbReference type="KEGG" id="llu:AKJ09_09759"/>
<keyword evidence="1" id="KW-0472">Membrane</keyword>
<accession>A0A0K1QBC9</accession>